<feature type="region of interest" description="Disordered" evidence="1">
    <location>
        <begin position="46"/>
        <end position="79"/>
    </location>
</feature>
<feature type="compositionally biased region" description="Polar residues" evidence="1">
    <location>
        <begin position="60"/>
        <end position="71"/>
    </location>
</feature>
<accession>A0ABV5QC27</accession>
<evidence type="ECO:0000313" key="2">
    <source>
        <dbReference type="EMBL" id="MFB9533057.1"/>
    </source>
</evidence>
<keyword evidence="3" id="KW-1185">Reference proteome</keyword>
<sequence length="79" mass="8768">MRRSDLRRSDLRRSDLSGSARRGPDLGRSHLGHLDLSIHLRSTTIGSSWRAPPSCEPPTWATSSWDVSSGCTAPRRPSR</sequence>
<evidence type="ECO:0000313" key="3">
    <source>
        <dbReference type="Proteomes" id="UP001589646"/>
    </source>
</evidence>
<dbReference type="Proteomes" id="UP001589646">
    <property type="component" value="Unassembled WGS sequence"/>
</dbReference>
<organism evidence="2 3">
    <name type="scientific">Nonomuraea roseola</name>
    <dbReference type="NCBI Taxonomy" id="46179"/>
    <lineage>
        <taxon>Bacteria</taxon>
        <taxon>Bacillati</taxon>
        <taxon>Actinomycetota</taxon>
        <taxon>Actinomycetes</taxon>
        <taxon>Streptosporangiales</taxon>
        <taxon>Streptosporangiaceae</taxon>
        <taxon>Nonomuraea</taxon>
    </lineage>
</organism>
<evidence type="ECO:0008006" key="4">
    <source>
        <dbReference type="Google" id="ProtNLM"/>
    </source>
</evidence>
<comment type="caution">
    <text evidence="2">The sequence shown here is derived from an EMBL/GenBank/DDBJ whole genome shotgun (WGS) entry which is preliminary data.</text>
</comment>
<dbReference type="EMBL" id="JBHMCE010000016">
    <property type="protein sequence ID" value="MFB9533057.1"/>
    <property type="molecule type" value="Genomic_DNA"/>
</dbReference>
<name>A0ABV5QC27_9ACTN</name>
<evidence type="ECO:0000256" key="1">
    <source>
        <dbReference type="SAM" id="MobiDB-lite"/>
    </source>
</evidence>
<gene>
    <name evidence="2" type="ORF">ACFFRN_41190</name>
</gene>
<feature type="compositionally biased region" description="Basic and acidic residues" evidence="1">
    <location>
        <begin position="22"/>
        <end position="31"/>
    </location>
</feature>
<protein>
    <recommendedName>
        <fullName evidence="4">Pentapeptide repeat-containing protein</fullName>
    </recommendedName>
</protein>
<feature type="region of interest" description="Disordered" evidence="1">
    <location>
        <begin position="1"/>
        <end position="31"/>
    </location>
</feature>
<proteinExistence type="predicted"/>
<reference evidence="2 3" key="1">
    <citation type="submission" date="2024-09" db="EMBL/GenBank/DDBJ databases">
        <authorList>
            <person name="Sun Q."/>
            <person name="Mori K."/>
        </authorList>
    </citation>
    <scope>NUCLEOTIDE SEQUENCE [LARGE SCALE GENOMIC DNA]</scope>
    <source>
        <strain evidence="2 3">JCM 3323</strain>
    </source>
</reference>
<dbReference type="RefSeq" id="WP_379479236.1">
    <property type="nucleotide sequence ID" value="NZ_JBHMCE010000016.1"/>
</dbReference>
<feature type="compositionally biased region" description="Basic and acidic residues" evidence="1">
    <location>
        <begin position="1"/>
        <end position="15"/>
    </location>
</feature>